<dbReference type="OrthoDB" id="9815222at2"/>
<dbReference type="EMBL" id="LLYB01000034">
    <property type="protein sequence ID" value="KRR27989.1"/>
    <property type="molecule type" value="Genomic_DNA"/>
</dbReference>
<dbReference type="PROSITE" id="PS51194">
    <property type="entry name" value="HELICASE_CTER"/>
    <property type="match status" value="1"/>
</dbReference>
<dbReference type="InterPro" id="IPR014001">
    <property type="entry name" value="Helicase_ATP-bd"/>
</dbReference>
<comment type="caution">
    <text evidence="5">The sequence shown here is derived from an EMBL/GenBank/DDBJ whole genome shotgun (WGS) entry which is preliminary data.</text>
</comment>
<protein>
    <submittedName>
        <fullName evidence="5">DEAD/DEAH box helicase</fullName>
    </submittedName>
</protein>
<organism evidence="5 6">
    <name type="scientific">Bradyrhizobium lablabi</name>
    <dbReference type="NCBI Taxonomy" id="722472"/>
    <lineage>
        <taxon>Bacteria</taxon>
        <taxon>Pseudomonadati</taxon>
        <taxon>Pseudomonadota</taxon>
        <taxon>Alphaproteobacteria</taxon>
        <taxon>Hyphomicrobiales</taxon>
        <taxon>Nitrobacteraceae</taxon>
        <taxon>Bradyrhizobium</taxon>
    </lineage>
</organism>
<dbReference type="SUPFAM" id="SSF52540">
    <property type="entry name" value="P-loop containing nucleoside triphosphate hydrolases"/>
    <property type="match status" value="1"/>
</dbReference>
<feature type="domain" description="Helicase C-terminal" evidence="4">
    <location>
        <begin position="270"/>
        <end position="423"/>
    </location>
</feature>
<feature type="domain" description="Helicase ATP-binding" evidence="3">
    <location>
        <begin position="42"/>
        <end position="221"/>
    </location>
</feature>
<evidence type="ECO:0000256" key="2">
    <source>
        <dbReference type="ARBA" id="ARBA00022840"/>
    </source>
</evidence>
<name>A0A0R3ND70_9BRAD</name>
<dbReference type="GO" id="GO:0016887">
    <property type="term" value="F:ATP hydrolysis activity"/>
    <property type="evidence" value="ECO:0007669"/>
    <property type="project" value="TreeGrafter"/>
</dbReference>
<keyword evidence="5" id="KW-0347">Helicase</keyword>
<dbReference type="GO" id="GO:0004386">
    <property type="term" value="F:helicase activity"/>
    <property type="evidence" value="ECO:0007669"/>
    <property type="project" value="UniProtKB-KW"/>
</dbReference>
<evidence type="ECO:0000256" key="1">
    <source>
        <dbReference type="ARBA" id="ARBA00022741"/>
    </source>
</evidence>
<dbReference type="PANTHER" id="PTHR47962">
    <property type="entry name" value="ATP-DEPENDENT HELICASE LHR-RELATED-RELATED"/>
    <property type="match status" value="1"/>
</dbReference>
<dbReference type="PANTHER" id="PTHR47962:SF5">
    <property type="entry name" value="ATP-DEPENDENT HELICASE LHR-RELATED"/>
    <property type="match status" value="1"/>
</dbReference>
<keyword evidence="5" id="KW-0378">Hydrolase</keyword>
<dbReference type="Proteomes" id="UP000051660">
    <property type="component" value="Unassembled WGS sequence"/>
</dbReference>
<dbReference type="Pfam" id="PF00270">
    <property type="entry name" value="DEAD"/>
    <property type="match status" value="1"/>
</dbReference>
<keyword evidence="2" id="KW-0067">ATP-binding</keyword>
<dbReference type="InterPro" id="IPR001650">
    <property type="entry name" value="Helicase_C-like"/>
</dbReference>
<dbReference type="GO" id="GO:0003677">
    <property type="term" value="F:DNA binding"/>
    <property type="evidence" value="ECO:0007669"/>
    <property type="project" value="TreeGrafter"/>
</dbReference>
<dbReference type="SMART" id="SM00490">
    <property type="entry name" value="HELICc"/>
    <property type="match status" value="1"/>
</dbReference>
<accession>A0A0R3ND70</accession>
<dbReference type="Gene3D" id="3.40.50.300">
    <property type="entry name" value="P-loop containing nucleotide triphosphate hydrolases"/>
    <property type="match status" value="2"/>
</dbReference>
<evidence type="ECO:0000259" key="3">
    <source>
        <dbReference type="PROSITE" id="PS51192"/>
    </source>
</evidence>
<evidence type="ECO:0000259" key="4">
    <source>
        <dbReference type="PROSITE" id="PS51194"/>
    </source>
</evidence>
<dbReference type="CDD" id="cd17922">
    <property type="entry name" value="DEXHc_LHR-like"/>
    <property type="match status" value="1"/>
</dbReference>
<dbReference type="SMART" id="SM00487">
    <property type="entry name" value="DEXDc"/>
    <property type="match status" value="1"/>
</dbReference>
<reference evidence="5 6" key="1">
    <citation type="submission" date="2014-03" db="EMBL/GenBank/DDBJ databases">
        <title>Bradyrhizobium valentinum sp. nov., isolated from effective nodules of Lupinus mariae-josephae, a lupine endemic of basic-lime soils in Eastern Spain.</title>
        <authorList>
            <person name="Duran D."/>
            <person name="Rey L."/>
            <person name="Navarro A."/>
            <person name="Busquets A."/>
            <person name="Imperial J."/>
            <person name="Ruiz-Argueso T."/>
        </authorList>
    </citation>
    <scope>NUCLEOTIDE SEQUENCE [LARGE SCALE GENOMIC DNA]</scope>
    <source>
        <strain evidence="5 6">CCBAU 23086</strain>
    </source>
</reference>
<keyword evidence="1" id="KW-0547">Nucleotide-binding</keyword>
<dbReference type="InterPro" id="IPR052511">
    <property type="entry name" value="ATP-dep_Helicase"/>
</dbReference>
<sequence length="745" mass="81143">MSSPVSVSATEGAFDRLHPKIRRWIRDQGWDELREIQARSIGTILDGAGDVVIAAATAAGKTEAAFLPILTLITDRKGGGFSAIYVSPLKALINDQFRRLDELCEAMEIPVVKWHGDASQAEKRKAIAKPSGIALITPESIEAMLTRRPGDAHRLFASADFIVVDELHAFLQGPRGLHVASLLKRIDAMAQKPARRVGLSATIGDLTQATAWLRPSAPQNVDLLVAKADSPELRLQIRGYVEPPDLDDPDHAEGASQDAQAPKRIALDAICDHLFSTLRGTNNLVFGGSRRTVESAADRLRRRCEKAGVSNEFYPHHGSLSKVLREDLEIRLKDGSLPTTAVCTSTLELGVDIGSVKSVAQVGAPRSLSSLRQRLGRTGRRRGTPSILRVYVREPYVDVKSGILDQLRPNTIRSVAVVRLLLAGFVEPAAPSPETTSTLIHQVLSVIAERGGIRPKPLFDLLCGPGPFNSIDRADFAQLLRHLGSGEVRMIEQAPDGVLMLGSEGEKIVQSRDFFAVFETSEEWRLTAAGRTLGTLPISFPVHKDSLVVFAGQRWIVLEVDEAGKVLSVAPHPGGMVPRFEPSHGEAAHDRLLAEMRAVYLDNDVPEYLDKAAQELLAEGRDTFRALDLDRRSLIQEERDLHLFVWRGSQTTAVFSAALGMAGLECGVHDLGVTVPETTPAQMVPILEKFGCMSALDPMDVAAFVKNVRSGKFQDFVPEALAQKQWALQNGQFVGTATAIAKTLR</sequence>
<dbReference type="PROSITE" id="PS51192">
    <property type="entry name" value="HELICASE_ATP_BIND_1"/>
    <property type="match status" value="1"/>
</dbReference>
<gene>
    <name evidence="5" type="ORF">CQ14_09215</name>
</gene>
<dbReference type="Pfam" id="PF00271">
    <property type="entry name" value="Helicase_C"/>
    <property type="match status" value="1"/>
</dbReference>
<dbReference type="RefSeq" id="WP_057856389.1">
    <property type="nucleotide sequence ID" value="NZ_LLYB01000034.1"/>
</dbReference>
<dbReference type="AlphaFoldDB" id="A0A0R3ND70"/>
<dbReference type="GO" id="GO:0005524">
    <property type="term" value="F:ATP binding"/>
    <property type="evidence" value="ECO:0007669"/>
    <property type="project" value="UniProtKB-KW"/>
</dbReference>
<dbReference type="InterPro" id="IPR011545">
    <property type="entry name" value="DEAD/DEAH_box_helicase_dom"/>
</dbReference>
<evidence type="ECO:0000313" key="5">
    <source>
        <dbReference type="EMBL" id="KRR27989.1"/>
    </source>
</evidence>
<evidence type="ECO:0000313" key="6">
    <source>
        <dbReference type="Proteomes" id="UP000051660"/>
    </source>
</evidence>
<proteinExistence type="predicted"/>
<dbReference type="InterPro" id="IPR027417">
    <property type="entry name" value="P-loop_NTPase"/>
</dbReference>